<dbReference type="Proteomes" id="UP001152049">
    <property type="component" value="Unassembled WGS sequence"/>
</dbReference>
<evidence type="ECO:0000313" key="3">
    <source>
        <dbReference type="Proteomes" id="UP001152049"/>
    </source>
</evidence>
<dbReference type="EMBL" id="JAOQAZ010000039">
    <property type="protein sequence ID" value="KAJ4247518.1"/>
    <property type="molecule type" value="Genomic_DNA"/>
</dbReference>
<feature type="region of interest" description="Disordered" evidence="1">
    <location>
        <begin position="81"/>
        <end position="112"/>
    </location>
</feature>
<name>A0A9W8RL89_9HYPO</name>
<dbReference type="AlphaFoldDB" id="A0A9W8RL89"/>
<sequence length="130" mass="13800">MSQLHGFLGTVSMESVALIASSATTIEVEATSTEAETITRSCTPYATSDRLLDLTSMITSPTEFSTNTVTSIGDVDTTELTTTKTTSSELPVSTTTSELTAPTTETATTKRATPPSSLLLRLMFLRVVLK</sequence>
<organism evidence="2 3">
    <name type="scientific">Fusarium torreyae</name>
    <dbReference type="NCBI Taxonomy" id="1237075"/>
    <lineage>
        <taxon>Eukaryota</taxon>
        <taxon>Fungi</taxon>
        <taxon>Dikarya</taxon>
        <taxon>Ascomycota</taxon>
        <taxon>Pezizomycotina</taxon>
        <taxon>Sordariomycetes</taxon>
        <taxon>Hypocreomycetidae</taxon>
        <taxon>Hypocreales</taxon>
        <taxon>Nectriaceae</taxon>
        <taxon>Fusarium</taxon>
    </lineage>
</organism>
<gene>
    <name evidence="2" type="ORF">NW762_013195</name>
</gene>
<comment type="caution">
    <text evidence="2">The sequence shown here is derived from an EMBL/GenBank/DDBJ whole genome shotgun (WGS) entry which is preliminary data.</text>
</comment>
<evidence type="ECO:0000256" key="1">
    <source>
        <dbReference type="SAM" id="MobiDB-lite"/>
    </source>
</evidence>
<protein>
    <submittedName>
        <fullName evidence="2">Uncharacterized protein</fullName>
    </submittedName>
</protein>
<evidence type="ECO:0000313" key="2">
    <source>
        <dbReference type="EMBL" id="KAJ4247518.1"/>
    </source>
</evidence>
<accession>A0A9W8RL89</accession>
<keyword evidence="3" id="KW-1185">Reference proteome</keyword>
<proteinExistence type="predicted"/>
<reference evidence="2" key="1">
    <citation type="submission" date="2022-09" db="EMBL/GenBank/DDBJ databases">
        <title>Fusarium specimens isolated from Avocado Roots.</title>
        <authorList>
            <person name="Stajich J."/>
            <person name="Roper C."/>
            <person name="Heimlech-Rivalta G."/>
        </authorList>
    </citation>
    <scope>NUCLEOTIDE SEQUENCE</scope>
    <source>
        <strain evidence="2">CF00136</strain>
    </source>
</reference>